<reference evidence="2" key="1">
    <citation type="submission" date="2020-03" db="EMBL/GenBank/DDBJ databases">
        <authorList>
            <person name="Weist P."/>
        </authorList>
    </citation>
    <scope>NUCLEOTIDE SEQUENCE</scope>
</reference>
<gene>
    <name evidence="2" type="ORF">PLEPLA_LOCUS39070</name>
</gene>
<feature type="region of interest" description="Disordered" evidence="1">
    <location>
        <begin position="30"/>
        <end position="49"/>
    </location>
</feature>
<organism evidence="2 3">
    <name type="scientific">Pleuronectes platessa</name>
    <name type="common">European plaice</name>
    <dbReference type="NCBI Taxonomy" id="8262"/>
    <lineage>
        <taxon>Eukaryota</taxon>
        <taxon>Metazoa</taxon>
        <taxon>Chordata</taxon>
        <taxon>Craniata</taxon>
        <taxon>Vertebrata</taxon>
        <taxon>Euteleostomi</taxon>
        <taxon>Actinopterygii</taxon>
        <taxon>Neopterygii</taxon>
        <taxon>Teleostei</taxon>
        <taxon>Neoteleostei</taxon>
        <taxon>Acanthomorphata</taxon>
        <taxon>Carangaria</taxon>
        <taxon>Pleuronectiformes</taxon>
        <taxon>Pleuronectoidei</taxon>
        <taxon>Pleuronectidae</taxon>
        <taxon>Pleuronectes</taxon>
    </lineage>
</organism>
<dbReference type="Proteomes" id="UP001153269">
    <property type="component" value="Unassembled WGS sequence"/>
</dbReference>
<evidence type="ECO:0000313" key="3">
    <source>
        <dbReference type="Proteomes" id="UP001153269"/>
    </source>
</evidence>
<sequence>MSFTSLDILPVAPGTARAFDQYDDMGVRNEGGWSKKEVNTTEPRASRGTLRSATGVFKGRESGAVVCNHSAGYGSWDSQCDLRPSSSTEWLVSCAVWFR</sequence>
<keyword evidence="3" id="KW-1185">Reference proteome</keyword>
<evidence type="ECO:0000256" key="1">
    <source>
        <dbReference type="SAM" id="MobiDB-lite"/>
    </source>
</evidence>
<protein>
    <submittedName>
        <fullName evidence="2">Uncharacterized protein</fullName>
    </submittedName>
</protein>
<dbReference type="AlphaFoldDB" id="A0A9N7VN72"/>
<evidence type="ECO:0000313" key="2">
    <source>
        <dbReference type="EMBL" id="CAB1451376.1"/>
    </source>
</evidence>
<dbReference type="EMBL" id="CADEAL010004087">
    <property type="protein sequence ID" value="CAB1451376.1"/>
    <property type="molecule type" value="Genomic_DNA"/>
</dbReference>
<comment type="caution">
    <text evidence="2">The sequence shown here is derived from an EMBL/GenBank/DDBJ whole genome shotgun (WGS) entry which is preliminary data.</text>
</comment>
<accession>A0A9N7VN72</accession>
<name>A0A9N7VN72_PLEPL</name>
<proteinExistence type="predicted"/>